<dbReference type="GeneID" id="77953073"/>
<organism evidence="2 3">
    <name type="scientific">Kosakonia phage Kc263</name>
    <dbReference type="NCBI Taxonomy" id="2863194"/>
    <lineage>
        <taxon>Viruses</taxon>
        <taxon>Duplodnaviria</taxon>
        <taxon>Heunggongvirae</taxon>
        <taxon>Uroviricota</taxon>
        <taxon>Caudoviricetes</taxon>
        <taxon>Chimalliviridae</taxon>
        <taxon>Branisovskavirus</taxon>
        <taxon>Branisovskavirus Kc263</taxon>
    </lineage>
</organism>
<keyword evidence="3" id="KW-1185">Reference proteome</keyword>
<dbReference type="CDD" id="cd04301">
    <property type="entry name" value="NAT_SF"/>
    <property type="match status" value="1"/>
</dbReference>
<evidence type="ECO:0000259" key="1">
    <source>
        <dbReference type="PROSITE" id="PS51186"/>
    </source>
</evidence>
<dbReference type="GO" id="GO:0016747">
    <property type="term" value="F:acyltransferase activity, transferring groups other than amino-acyl groups"/>
    <property type="evidence" value="ECO:0007669"/>
    <property type="project" value="InterPro"/>
</dbReference>
<dbReference type="Pfam" id="PF13508">
    <property type="entry name" value="Acetyltransf_7"/>
    <property type="match status" value="1"/>
</dbReference>
<dbReference type="Proteomes" id="UP000828443">
    <property type="component" value="Segment"/>
</dbReference>
<dbReference type="SUPFAM" id="SSF55729">
    <property type="entry name" value="Acyl-CoA N-acyltransferases (Nat)"/>
    <property type="match status" value="1"/>
</dbReference>
<dbReference type="EMBL" id="MZ348422">
    <property type="protein sequence ID" value="QYN79896.1"/>
    <property type="molecule type" value="Genomic_DNA"/>
</dbReference>
<accession>A0AAE8BEH6</accession>
<dbReference type="RefSeq" id="YP_010676708.1">
    <property type="nucleotide sequence ID" value="NC_071015.1"/>
</dbReference>
<dbReference type="PROSITE" id="PS51186">
    <property type="entry name" value="GNAT"/>
    <property type="match status" value="1"/>
</dbReference>
<protein>
    <submittedName>
        <fullName evidence="2">Acetyltransferase GNAT family</fullName>
    </submittedName>
</protein>
<evidence type="ECO:0000313" key="2">
    <source>
        <dbReference type="EMBL" id="QYN79896.1"/>
    </source>
</evidence>
<feature type="domain" description="N-acetyltransferase" evidence="1">
    <location>
        <begin position="7"/>
        <end position="149"/>
    </location>
</feature>
<dbReference type="InterPro" id="IPR016181">
    <property type="entry name" value="Acyl_CoA_acyltransferase"/>
</dbReference>
<name>A0AAE8BEH6_9CAUD</name>
<reference evidence="2" key="1">
    <citation type="journal article" date="2021" name="Viruses">
        <title>Novel Viruses That Lyse Plant and Human Strains of Kosakonia cowanii.</title>
        <authorList>
            <person name="Petrzik K."/>
            <person name="Brazdova S."/>
            <person name="Krawczyk K."/>
        </authorList>
    </citation>
    <scope>NUCLEOTIDE SEQUENCE</scope>
</reference>
<dbReference type="InterPro" id="IPR000182">
    <property type="entry name" value="GNAT_dom"/>
</dbReference>
<proteinExistence type="predicted"/>
<dbReference type="Gene3D" id="3.40.630.30">
    <property type="match status" value="1"/>
</dbReference>
<sequence length="149" mass="17069">MGIKLETTISLTSSFSVLPFIRTLDKYYPDIEHWYINKVVPGLILGTDKLIIAKDNNLITGIALGKRDLDETKLRCVRVLPEYQNSGLGIKLIDTMLDLLEEEKPGVTVAEELFHQYSRIFVSRYGFALTDVNKGRYRKHKLEYAFNNA</sequence>
<evidence type="ECO:0000313" key="3">
    <source>
        <dbReference type="Proteomes" id="UP000828443"/>
    </source>
</evidence>
<dbReference type="KEGG" id="vg:77953073"/>